<dbReference type="EMBL" id="LN999056">
    <property type="protein sequence ID" value="CUX79173.1"/>
    <property type="molecule type" value="Genomic_DNA"/>
</dbReference>
<keyword evidence="3" id="KW-0687">Ribonucleoprotein</keyword>
<dbReference type="GO" id="GO:0003735">
    <property type="term" value="F:structural constituent of ribosome"/>
    <property type="evidence" value="ECO:0007669"/>
    <property type="project" value="InterPro"/>
</dbReference>
<dbReference type="SUPFAM" id="SSF53137">
    <property type="entry name" value="Translational machinery components"/>
    <property type="match status" value="1"/>
</dbReference>
<dbReference type="PATRIC" id="fig|189385.6.peg.159"/>
<sequence length="104" mass="11040">MSQLAVHEQSRPSLLVRSTNKHIMAMVKPCRGVGVAVTASTHGMEKIMQRILGGLVRSASVGARVARRAVASGMGAVWLCRGSLRYLGIVSALADSARLHGMML</sequence>
<dbReference type="Gene3D" id="3.30.420.100">
    <property type="match status" value="1"/>
</dbReference>
<dbReference type="InterPro" id="IPR005484">
    <property type="entry name" value="Ribosomal_uL18_bac/plant/anim"/>
</dbReference>
<organism evidence="4 5">
    <name type="scientific">Tremblaya princeps</name>
    <dbReference type="NCBI Taxonomy" id="189385"/>
    <lineage>
        <taxon>Bacteria</taxon>
        <taxon>Pseudomonadati</taxon>
        <taxon>Pseudomonadota</taxon>
        <taxon>Betaproteobacteria</taxon>
        <taxon>Candidatus Tremblayella</taxon>
    </lineage>
</organism>
<dbReference type="Pfam" id="PF00861">
    <property type="entry name" value="Ribosomal_L18p"/>
    <property type="match status" value="1"/>
</dbReference>
<comment type="similarity">
    <text evidence="1">Belongs to the universal ribosomal protein uL18 family.</text>
</comment>
<dbReference type="GO" id="GO:0005840">
    <property type="term" value="C:ribosome"/>
    <property type="evidence" value="ECO:0007669"/>
    <property type="project" value="UniProtKB-KW"/>
</dbReference>
<dbReference type="Proteomes" id="UP000075241">
    <property type="component" value="Chromosome I"/>
</dbReference>
<evidence type="ECO:0000256" key="2">
    <source>
        <dbReference type="ARBA" id="ARBA00022980"/>
    </source>
</evidence>
<evidence type="ECO:0000256" key="3">
    <source>
        <dbReference type="ARBA" id="ARBA00023274"/>
    </source>
</evidence>
<keyword evidence="2 4" id="KW-0689">Ribosomal protein</keyword>
<evidence type="ECO:0000313" key="5">
    <source>
        <dbReference type="Proteomes" id="UP000075241"/>
    </source>
</evidence>
<accession>A0A143WPM7</accession>
<proteinExistence type="inferred from homology"/>
<evidence type="ECO:0000256" key="1">
    <source>
        <dbReference type="ARBA" id="ARBA00007116"/>
    </source>
</evidence>
<dbReference type="AlphaFoldDB" id="A0A143WPM7"/>
<reference evidence="5" key="1">
    <citation type="submission" date="2016-01" db="EMBL/GenBank/DDBJ databases">
        <authorList>
            <person name="Husnik F."/>
        </authorList>
    </citation>
    <scope>NUCLEOTIDE SEQUENCE [LARGE SCALE GENOMIC DNA]</scope>
</reference>
<protein>
    <submittedName>
        <fullName evidence="4">50S ribosomal protein L18</fullName>
    </submittedName>
</protein>
<dbReference type="GO" id="GO:1990904">
    <property type="term" value="C:ribonucleoprotein complex"/>
    <property type="evidence" value="ECO:0007669"/>
    <property type="project" value="UniProtKB-KW"/>
</dbReference>
<name>A0A143WPM7_TREPR</name>
<gene>
    <name evidence="4" type="primary">rplR</name>
    <name evidence="4" type="ORF">FVIR_TP00133</name>
</gene>
<evidence type="ECO:0000313" key="4">
    <source>
        <dbReference type="EMBL" id="CUX79173.1"/>
    </source>
</evidence>
<dbReference type="GO" id="GO:0006412">
    <property type="term" value="P:translation"/>
    <property type="evidence" value="ECO:0007669"/>
    <property type="project" value="InterPro"/>
</dbReference>